<protein>
    <submittedName>
        <fullName evidence="1">Uncharacterized protein</fullName>
    </submittedName>
</protein>
<dbReference type="Gramene" id="PGSC0003DMT400089064">
    <property type="protein sequence ID" value="PGSC0003DMT400089064"/>
    <property type="gene ID" value="PGSC0003DMG400038635"/>
</dbReference>
<evidence type="ECO:0000313" key="2">
    <source>
        <dbReference type="Proteomes" id="UP000011115"/>
    </source>
</evidence>
<reference evidence="1" key="2">
    <citation type="submission" date="2015-06" db="UniProtKB">
        <authorList>
            <consortium name="EnsemblPlants"/>
        </authorList>
    </citation>
    <scope>IDENTIFICATION</scope>
    <source>
        <strain evidence="1">DM1-3 516 R44</strain>
    </source>
</reference>
<dbReference type="AlphaFoldDB" id="M1DHC9"/>
<sequence>MDRVLRSDTNLDRLPRSGIIIGSGTTFRVAPTRDGAPVGDAPINEAPPAHHDEIEENVEVEDEENVGQEKEVQAERLQVFLLWTQC</sequence>
<accession>M1DHC9</accession>
<reference evidence="2" key="1">
    <citation type="journal article" date="2011" name="Nature">
        <title>Genome sequence and analysis of the tuber crop potato.</title>
        <authorList>
            <consortium name="The Potato Genome Sequencing Consortium"/>
        </authorList>
    </citation>
    <scope>NUCLEOTIDE SEQUENCE [LARGE SCALE GENOMIC DNA]</scope>
    <source>
        <strain evidence="2">cv. DM1-3 516 R44</strain>
    </source>
</reference>
<evidence type="ECO:0000313" key="1">
    <source>
        <dbReference type="EnsemblPlants" id="PGSC0003DMT400089064"/>
    </source>
</evidence>
<organism evidence="1 2">
    <name type="scientific">Solanum tuberosum</name>
    <name type="common">Potato</name>
    <dbReference type="NCBI Taxonomy" id="4113"/>
    <lineage>
        <taxon>Eukaryota</taxon>
        <taxon>Viridiplantae</taxon>
        <taxon>Streptophyta</taxon>
        <taxon>Embryophyta</taxon>
        <taxon>Tracheophyta</taxon>
        <taxon>Spermatophyta</taxon>
        <taxon>Magnoliopsida</taxon>
        <taxon>eudicotyledons</taxon>
        <taxon>Gunneridae</taxon>
        <taxon>Pentapetalae</taxon>
        <taxon>asterids</taxon>
        <taxon>lamiids</taxon>
        <taxon>Solanales</taxon>
        <taxon>Solanaceae</taxon>
        <taxon>Solanoideae</taxon>
        <taxon>Solaneae</taxon>
        <taxon>Solanum</taxon>
    </lineage>
</organism>
<dbReference type="InParanoid" id="M1DHC9"/>
<keyword evidence="2" id="KW-1185">Reference proteome</keyword>
<proteinExistence type="predicted"/>
<dbReference type="PaxDb" id="4113-PGSC0003DMT400089064"/>
<dbReference type="HOGENOM" id="CLU_059105_3_0_1"/>
<name>M1DHC9_SOLTU</name>
<dbReference type="Proteomes" id="UP000011115">
    <property type="component" value="Unassembled WGS sequence"/>
</dbReference>
<dbReference type="EnsemblPlants" id="PGSC0003DMT400089064">
    <property type="protein sequence ID" value="PGSC0003DMT400089064"/>
    <property type="gene ID" value="PGSC0003DMG400038635"/>
</dbReference>